<name>A0A7M7QWU2_NASVI</name>
<evidence type="ECO:0000259" key="1">
    <source>
        <dbReference type="PROSITE" id="PS50181"/>
    </source>
</evidence>
<dbReference type="Gene3D" id="1.20.1280.50">
    <property type="match status" value="1"/>
</dbReference>
<dbReference type="EnsemblMetazoa" id="XM_032598120">
    <property type="protein sequence ID" value="XP_032454011"/>
    <property type="gene ID" value="LOC100678998"/>
</dbReference>
<dbReference type="SMR" id="A0A7M7QWU2"/>
<dbReference type="SUPFAM" id="SSF52047">
    <property type="entry name" value="RNI-like"/>
    <property type="match status" value="1"/>
</dbReference>
<evidence type="ECO:0000313" key="3">
    <source>
        <dbReference type="Proteomes" id="UP000002358"/>
    </source>
</evidence>
<sequence length="420" mass="48014">MIKRFQKPKIINNEESIGKFEVRKESEIEILNDDCLNYIFGFLQIEDKVKIERVCKRWQEVSKNSWKNIKTLNENVNVWGFNPCIRSPEELTLIFEKVLQRCGHTLTHVDFSFLSVQNNALHHVAIMCPNLQSLNVGKLNLTIPLVEIMTANCQNIKEITFTTCSEECNDYQLSKFFSVNKKLRYLKITNNENLTGKFLESLPRDSMQTIIMNDCTKVTSHNIAQFIANFENLRTLSFTENQYLTFDDSTAIIVSLSKNIVELRLGALLKLNTNATSSLTNLQILDVTNSEDISNTFLTVLAKNWCTQITDAGINEISRLPKLEELYIKNLNNVTDQSLKYLPKLKRLSCASSGKIRDDGLCTLISSCDSIELLDCKHLDSESVNDKSPLLDLLLPSTNSSGSNWYFHDYGFHTYNDDDD</sequence>
<dbReference type="Proteomes" id="UP000002358">
    <property type="component" value="Chromosome 3"/>
</dbReference>
<accession>A0A7M7QWU2</accession>
<organism evidence="2 3">
    <name type="scientific">Nasonia vitripennis</name>
    <name type="common">Parasitic wasp</name>
    <dbReference type="NCBI Taxonomy" id="7425"/>
    <lineage>
        <taxon>Eukaryota</taxon>
        <taxon>Metazoa</taxon>
        <taxon>Ecdysozoa</taxon>
        <taxon>Arthropoda</taxon>
        <taxon>Hexapoda</taxon>
        <taxon>Insecta</taxon>
        <taxon>Pterygota</taxon>
        <taxon>Neoptera</taxon>
        <taxon>Endopterygota</taxon>
        <taxon>Hymenoptera</taxon>
        <taxon>Apocrita</taxon>
        <taxon>Proctotrupomorpha</taxon>
        <taxon>Chalcidoidea</taxon>
        <taxon>Pteromalidae</taxon>
        <taxon>Pteromalinae</taxon>
        <taxon>Nasonia</taxon>
    </lineage>
</organism>
<dbReference type="GO" id="GO:0031146">
    <property type="term" value="P:SCF-dependent proteasomal ubiquitin-dependent protein catabolic process"/>
    <property type="evidence" value="ECO:0007669"/>
    <property type="project" value="TreeGrafter"/>
</dbReference>
<dbReference type="InterPro" id="IPR036047">
    <property type="entry name" value="F-box-like_dom_sf"/>
</dbReference>
<evidence type="ECO:0000313" key="2">
    <source>
        <dbReference type="EnsemblMetazoa" id="XP_032454011"/>
    </source>
</evidence>
<dbReference type="Gene3D" id="3.80.10.10">
    <property type="entry name" value="Ribonuclease Inhibitor"/>
    <property type="match status" value="1"/>
</dbReference>
<reference evidence="2" key="1">
    <citation type="submission" date="2021-01" db="UniProtKB">
        <authorList>
            <consortium name="EnsemblMetazoa"/>
        </authorList>
    </citation>
    <scope>IDENTIFICATION</scope>
</reference>
<feature type="domain" description="F-box" evidence="1">
    <location>
        <begin position="25"/>
        <end position="69"/>
    </location>
</feature>
<dbReference type="FunCoup" id="A0A7M7QWU2">
    <property type="interactions" value="10"/>
</dbReference>
<dbReference type="InterPro" id="IPR001810">
    <property type="entry name" value="F-box_dom"/>
</dbReference>
<dbReference type="RefSeq" id="XP_032454011.1">
    <property type="nucleotide sequence ID" value="XM_032598120.1"/>
</dbReference>
<dbReference type="PROSITE" id="PS50181">
    <property type="entry name" value="FBOX"/>
    <property type="match status" value="1"/>
</dbReference>
<dbReference type="PANTHER" id="PTHR13318">
    <property type="entry name" value="PARTNER OF PAIRED, ISOFORM B-RELATED"/>
    <property type="match status" value="1"/>
</dbReference>
<dbReference type="AlphaFoldDB" id="A0A7M7QWU2"/>
<proteinExistence type="predicted"/>
<dbReference type="InParanoid" id="A0A7M7QWU2"/>
<dbReference type="GO" id="GO:0019005">
    <property type="term" value="C:SCF ubiquitin ligase complex"/>
    <property type="evidence" value="ECO:0007669"/>
    <property type="project" value="TreeGrafter"/>
</dbReference>
<dbReference type="KEGG" id="nvi:100678998"/>
<dbReference type="InterPro" id="IPR032675">
    <property type="entry name" value="LRR_dom_sf"/>
</dbReference>
<dbReference type="SUPFAM" id="SSF81383">
    <property type="entry name" value="F-box domain"/>
    <property type="match status" value="1"/>
</dbReference>
<dbReference type="Pfam" id="PF00646">
    <property type="entry name" value="F-box"/>
    <property type="match status" value="1"/>
</dbReference>
<keyword evidence="3" id="KW-1185">Reference proteome</keyword>
<dbReference type="GeneID" id="100678998"/>
<protein>
    <recommendedName>
        <fullName evidence="1">F-box domain-containing protein</fullName>
    </recommendedName>
</protein>
<dbReference type="OrthoDB" id="549243at2759"/>